<feature type="region of interest" description="Disordered" evidence="13">
    <location>
        <begin position="139"/>
        <end position="165"/>
    </location>
</feature>
<reference evidence="14" key="1">
    <citation type="submission" date="2021-09" db="EMBL/GenBank/DDBJ databases">
        <authorList>
            <consortium name="AG Swart"/>
            <person name="Singh M."/>
            <person name="Singh A."/>
            <person name="Seah K."/>
            <person name="Emmerich C."/>
        </authorList>
    </citation>
    <scope>NUCLEOTIDE SEQUENCE</scope>
    <source>
        <strain evidence="14">ATCC30299</strain>
    </source>
</reference>
<evidence type="ECO:0000256" key="7">
    <source>
        <dbReference type="ARBA" id="ARBA00023212"/>
    </source>
</evidence>
<dbReference type="PANTHER" id="PTHR12442:SF12">
    <property type="entry name" value="DYNEIN AXONEMAL INTERMEDIATE CHAIN 4"/>
    <property type="match status" value="1"/>
</dbReference>
<feature type="compositionally biased region" description="Basic and acidic residues" evidence="13">
    <location>
        <begin position="425"/>
        <end position="447"/>
    </location>
</feature>
<dbReference type="SMART" id="SM00320">
    <property type="entry name" value="WD40"/>
    <property type="match status" value="4"/>
</dbReference>
<organism evidence="14 15">
    <name type="scientific">Blepharisma stoltei</name>
    <dbReference type="NCBI Taxonomy" id="1481888"/>
    <lineage>
        <taxon>Eukaryota</taxon>
        <taxon>Sar</taxon>
        <taxon>Alveolata</taxon>
        <taxon>Ciliophora</taxon>
        <taxon>Postciliodesmatophora</taxon>
        <taxon>Heterotrichea</taxon>
        <taxon>Heterotrichida</taxon>
        <taxon>Blepharismidae</taxon>
        <taxon>Blepharisma</taxon>
    </lineage>
</organism>
<dbReference type="PANTHER" id="PTHR12442">
    <property type="entry name" value="DYNEIN INTERMEDIATE CHAIN"/>
    <property type="match status" value="1"/>
</dbReference>
<evidence type="ECO:0000256" key="3">
    <source>
        <dbReference type="ARBA" id="ARBA00022574"/>
    </source>
</evidence>
<evidence type="ECO:0000256" key="2">
    <source>
        <dbReference type="ARBA" id="ARBA00022490"/>
    </source>
</evidence>
<dbReference type="GO" id="GO:0003341">
    <property type="term" value="P:cilium movement"/>
    <property type="evidence" value="ECO:0007669"/>
    <property type="project" value="TreeGrafter"/>
</dbReference>
<keyword evidence="5" id="KW-0282">Flagellum</keyword>
<feature type="compositionally biased region" description="Acidic residues" evidence="13">
    <location>
        <begin position="834"/>
        <end position="847"/>
    </location>
</feature>
<keyword evidence="4" id="KW-0677">Repeat</keyword>
<evidence type="ECO:0000256" key="4">
    <source>
        <dbReference type="ARBA" id="ARBA00022737"/>
    </source>
</evidence>
<gene>
    <name evidence="14" type="ORF">BSTOLATCC_MIC53876</name>
</gene>
<dbReference type="GO" id="GO:0120293">
    <property type="term" value="C:dynein axonemal particle"/>
    <property type="evidence" value="ECO:0007669"/>
    <property type="project" value="UniProtKB-SubCell"/>
</dbReference>
<evidence type="ECO:0000256" key="12">
    <source>
        <dbReference type="PROSITE-ProRule" id="PRU00221"/>
    </source>
</evidence>
<dbReference type="GO" id="GO:0005858">
    <property type="term" value="C:axonemal dynein complex"/>
    <property type="evidence" value="ECO:0007669"/>
    <property type="project" value="TreeGrafter"/>
</dbReference>
<protein>
    <recommendedName>
        <fullName evidence="10">Dynein axonemal intermediate chain 4</fullName>
    </recommendedName>
    <alternativeName>
        <fullName evidence="11">WD repeat-containing protein 78</fullName>
    </alternativeName>
</protein>
<evidence type="ECO:0000256" key="5">
    <source>
        <dbReference type="ARBA" id="ARBA00022846"/>
    </source>
</evidence>
<feature type="compositionally biased region" description="Basic and acidic residues" evidence="13">
    <location>
        <begin position="332"/>
        <end position="341"/>
    </location>
</feature>
<keyword evidence="2" id="KW-0963">Cytoplasm</keyword>
<feature type="region of interest" description="Disordered" evidence="13">
    <location>
        <begin position="87"/>
        <end position="123"/>
    </location>
</feature>
<dbReference type="InterPro" id="IPR050687">
    <property type="entry name" value="Dynein_IC"/>
</dbReference>
<evidence type="ECO:0000256" key="9">
    <source>
        <dbReference type="ARBA" id="ARBA00024190"/>
    </source>
</evidence>
<sequence>MQSESRAKIDSSTKNLPRESVRKLPKAGPTIRNLGVTGKVSSHHGKINRTKGKFSTTTTNLTDEREIITIKGIEVDVTPMPLIILAEEEKGEKKDGEQTGSLKASSSERKESEASASQSRSEIKYSEIGGSSLLRSADQSEVFSEVSDETGRDVKAAEETKTEDKGLKEEDLDKLVDINLNETETFTLFYLPSIAVSAKSETKELSDADNEKYKLLLKEKIASDNFQMRPAQTTNLMPKVKEVVTETIKRHEFDCEVTEWMLHDAFLEEIQPAHEQVAKVFSIEVNSSLNDQLKHRGTLLDPESSLTETYSLSISQTQPSNQLKDTGTTSKAARESRRVDQSSRSVLSSSSVEQSKRSQTSAAHENEPTPFRPPEDIILPDSLLAKFNIVERILTQNRYLEQQILYRNYPKVEFTKVVEEEKQDDKGKSKIRRLKDMVEKKEEKKEEEKEDEDEGATKMIDLFKFQCSEVENRLVSCADWNTLNPDLLAVSYGEHDPYSRKPGKLLFWTLKSPKFPERIIEAPTGLISCHFSKNNPSLIATGSYDGVVAIYDVRKKDNKPVAESSQMLEKHIDTVWEVRWHDQGSEKGENLISISSDGRITEWSIKKGLECRDLLNLKKPTNPNQKDDKEAAVFRNAVGFSLDFPRDQNLLYLASTEEGTIHKCSLSYNDELDTYWGHAGPVYKVRCNPFWSNIMLTCSADWTVQIWDWRREENSIMTCQAQDLRDAVNDIEWSPHDSTIFSSVADDGRIELWDLSDSNTKPIVTRKPENRDSPRTMVRFCKEFPVLVSGNAAGVVDVLRLKYPERPLMTKEEQKKKLEKAVYPAGRAGKDGIAGDEDEEEMEEQAE</sequence>
<evidence type="ECO:0000256" key="11">
    <source>
        <dbReference type="ARBA" id="ARBA00041557"/>
    </source>
</evidence>
<keyword evidence="3 12" id="KW-0853">WD repeat</keyword>
<evidence type="ECO:0000313" key="14">
    <source>
        <dbReference type="EMBL" id="CAG9331817.1"/>
    </source>
</evidence>
<dbReference type="EMBL" id="CAJZBQ010000053">
    <property type="protein sequence ID" value="CAG9331817.1"/>
    <property type="molecule type" value="Genomic_DNA"/>
</dbReference>
<dbReference type="InterPro" id="IPR015943">
    <property type="entry name" value="WD40/YVTN_repeat-like_dom_sf"/>
</dbReference>
<feature type="region of interest" description="Disordered" evidence="13">
    <location>
        <begin position="1"/>
        <end position="58"/>
    </location>
</feature>
<keyword evidence="6" id="KW-0969">Cilium</keyword>
<dbReference type="InterPro" id="IPR036322">
    <property type="entry name" value="WD40_repeat_dom_sf"/>
</dbReference>
<keyword evidence="7" id="KW-0206">Cytoskeleton</keyword>
<evidence type="ECO:0000256" key="1">
    <source>
        <dbReference type="ARBA" id="ARBA00004611"/>
    </source>
</evidence>
<feature type="repeat" description="WD" evidence="12">
    <location>
        <begin position="675"/>
        <end position="717"/>
    </location>
</feature>
<keyword evidence="8" id="KW-0966">Cell projection</keyword>
<dbReference type="GO" id="GO:0045504">
    <property type="term" value="F:dynein heavy chain binding"/>
    <property type="evidence" value="ECO:0007669"/>
    <property type="project" value="TreeGrafter"/>
</dbReference>
<feature type="compositionally biased region" description="Basic and acidic residues" evidence="13">
    <location>
        <begin position="87"/>
        <end position="97"/>
    </location>
</feature>
<evidence type="ECO:0000256" key="8">
    <source>
        <dbReference type="ARBA" id="ARBA00023273"/>
    </source>
</evidence>
<keyword evidence="15" id="KW-1185">Reference proteome</keyword>
<feature type="compositionally biased region" description="Basic and acidic residues" evidence="13">
    <location>
        <begin position="149"/>
        <end position="165"/>
    </location>
</feature>
<feature type="compositionally biased region" description="Basic residues" evidence="13">
    <location>
        <begin position="41"/>
        <end position="52"/>
    </location>
</feature>
<dbReference type="SUPFAM" id="SSF50978">
    <property type="entry name" value="WD40 repeat-like"/>
    <property type="match status" value="1"/>
</dbReference>
<feature type="compositionally biased region" description="Polar residues" evidence="13">
    <location>
        <begin position="310"/>
        <end position="331"/>
    </location>
</feature>
<feature type="region of interest" description="Disordered" evidence="13">
    <location>
        <begin position="812"/>
        <end position="847"/>
    </location>
</feature>
<name>A0AAU9JZQ7_9CILI</name>
<dbReference type="Pfam" id="PF00400">
    <property type="entry name" value="WD40"/>
    <property type="match status" value="3"/>
</dbReference>
<evidence type="ECO:0000256" key="6">
    <source>
        <dbReference type="ARBA" id="ARBA00023069"/>
    </source>
</evidence>
<feature type="repeat" description="WD" evidence="12">
    <location>
        <begin position="721"/>
        <end position="763"/>
    </location>
</feature>
<dbReference type="Gene3D" id="2.130.10.10">
    <property type="entry name" value="YVTN repeat-like/Quinoprotein amine dehydrogenase"/>
    <property type="match status" value="2"/>
</dbReference>
<feature type="compositionally biased region" description="Low complexity" evidence="13">
    <location>
        <begin position="342"/>
        <end position="361"/>
    </location>
</feature>
<accession>A0AAU9JZQ7</accession>
<comment type="subcellular location">
    <subcellularLocation>
        <location evidence="1">Cytoplasm</location>
        <location evidence="1">Cytoskeleton</location>
        <location evidence="1">Flagellum axoneme</location>
    </subcellularLocation>
    <subcellularLocation>
        <location evidence="9">Dynein axonemal particle</location>
    </subcellularLocation>
</comment>
<evidence type="ECO:0000256" key="13">
    <source>
        <dbReference type="SAM" id="MobiDB-lite"/>
    </source>
</evidence>
<feature type="region of interest" description="Disordered" evidence="13">
    <location>
        <begin position="425"/>
        <end position="453"/>
    </location>
</feature>
<feature type="compositionally biased region" description="Basic and acidic residues" evidence="13">
    <location>
        <begin position="1"/>
        <end position="22"/>
    </location>
</feature>
<dbReference type="Proteomes" id="UP001162131">
    <property type="component" value="Unassembled WGS sequence"/>
</dbReference>
<dbReference type="InterPro" id="IPR001680">
    <property type="entry name" value="WD40_rpt"/>
</dbReference>
<dbReference type="GO" id="GO:0045503">
    <property type="term" value="F:dynein light chain binding"/>
    <property type="evidence" value="ECO:0007669"/>
    <property type="project" value="TreeGrafter"/>
</dbReference>
<evidence type="ECO:0000313" key="15">
    <source>
        <dbReference type="Proteomes" id="UP001162131"/>
    </source>
</evidence>
<evidence type="ECO:0000256" key="10">
    <source>
        <dbReference type="ARBA" id="ARBA00040002"/>
    </source>
</evidence>
<dbReference type="AlphaFoldDB" id="A0AAU9JZQ7"/>
<proteinExistence type="predicted"/>
<comment type="caution">
    <text evidence="14">The sequence shown here is derived from an EMBL/GenBank/DDBJ whole genome shotgun (WGS) entry which is preliminary data.</text>
</comment>
<dbReference type="PROSITE" id="PS50082">
    <property type="entry name" value="WD_REPEATS_2"/>
    <property type="match status" value="2"/>
</dbReference>
<feature type="region of interest" description="Disordered" evidence="13">
    <location>
        <begin position="310"/>
        <end position="375"/>
    </location>
</feature>